<dbReference type="EMBL" id="LN609405">
    <property type="protein sequence ID" value="CEF60904.1"/>
    <property type="molecule type" value="Genomic_DNA"/>
</dbReference>
<keyword evidence="1" id="KW-0732">Signal</keyword>
<dbReference type="Gene3D" id="1.10.10.1870">
    <property type="entry name" value="ShTK domain-like"/>
    <property type="match status" value="1"/>
</dbReference>
<evidence type="ECO:0000256" key="1">
    <source>
        <dbReference type="SAM" id="SignalP"/>
    </source>
</evidence>
<sequence>MNYLKFFALLLLIVTLSSTIECRKKNVYNYGKTKMEYGNRRMTEMSVHVSGNCQTNGECPFGYTCTNQMCVKPIVNGNQRTRNFVQCNDLEKDCYKFQSYCRDSAYNDVLRERCKRTCGFCSPS</sequence>
<dbReference type="SMART" id="SM00254">
    <property type="entry name" value="ShKT"/>
    <property type="match status" value="1"/>
</dbReference>
<protein>
    <submittedName>
        <fullName evidence="3 5">ShKT domain-containing protein</fullName>
    </submittedName>
</protein>
<feature type="signal peptide" evidence="1">
    <location>
        <begin position="1"/>
        <end position="19"/>
    </location>
</feature>
<dbReference type="Pfam" id="PF01549">
    <property type="entry name" value="ShK"/>
    <property type="match status" value="1"/>
</dbReference>
<reference evidence="4" key="2">
    <citation type="submission" date="2014-09" db="EMBL/GenBank/DDBJ databases">
        <authorList>
            <person name="Martin A.A."/>
        </authorList>
    </citation>
    <scope>NUCLEOTIDE SEQUENCE</scope>
    <source>
        <strain evidence="4">ED321</strain>
    </source>
</reference>
<proteinExistence type="predicted"/>
<evidence type="ECO:0000313" key="5">
    <source>
        <dbReference type="WBParaSite" id="SRAE_0000003600.1"/>
    </source>
</evidence>
<feature type="chain" id="PRO_5015030316" evidence="1">
    <location>
        <begin position="20"/>
        <end position="124"/>
    </location>
</feature>
<reference evidence="3" key="1">
    <citation type="submission" date="2014-09" db="EMBL/GenBank/DDBJ databases">
        <authorList>
            <person name="Aslett A.Martin."/>
        </authorList>
    </citation>
    <scope>NUCLEOTIDE SEQUENCE</scope>
    <source>
        <strain evidence="3">ED321 Heterogonic</strain>
    </source>
</reference>
<organism evidence="3">
    <name type="scientific">Strongyloides ratti</name>
    <name type="common">Parasitic roundworm</name>
    <dbReference type="NCBI Taxonomy" id="34506"/>
    <lineage>
        <taxon>Eukaryota</taxon>
        <taxon>Metazoa</taxon>
        <taxon>Ecdysozoa</taxon>
        <taxon>Nematoda</taxon>
        <taxon>Chromadorea</taxon>
        <taxon>Rhabditida</taxon>
        <taxon>Tylenchina</taxon>
        <taxon>Panagrolaimomorpha</taxon>
        <taxon>Strongyloidoidea</taxon>
        <taxon>Strongyloididae</taxon>
        <taxon>Strongyloides</taxon>
    </lineage>
</organism>
<accession>A0A090L087</accession>
<evidence type="ECO:0000313" key="6">
    <source>
        <dbReference type="WormBase" id="SRAE_0000003600"/>
    </source>
</evidence>
<dbReference type="CTD" id="36373271"/>
<dbReference type="AlphaFoldDB" id="A0A090L087"/>
<evidence type="ECO:0000313" key="3">
    <source>
        <dbReference type="EMBL" id="CEF60904.1"/>
    </source>
</evidence>
<evidence type="ECO:0000313" key="4">
    <source>
        <dbReference type="Proteomes" id="UP000035682"/>
    </source>
</evidence>
<feature type="domain" description="ShKT" evidence="2">
    <location>
        <begin position="86"/>
        <end position="122"/>
    </location>
</feature>
<dbReference type="Proteomes" id="UP000035682">
    <property type="component" value="Unplaced"/>
</dbReference>
<reference evidence="5" key="3">
    <citation type="submission" date="2020-12" db="UniProtKB">
        <authorList>
            <consortium name="WormBaseParasite"/>
        </authorList>
    </citation>
    <scope>IDENTIFICATION</scope>
</reference>
<dbReference type="WBParaSite" id="SRAE_0000003600.1">
    <property type="protein sequence ID" value="SRAE_0000003600.1"/>
    <property type="gene ID" value="WBGene00255773"/>
</dbReference>
<evidence type="ECO:0000259" key="2">
    <source>
        <dbReference type="SMART" id="SM00254"/>
    </source>
</evidence>
<keyword evidence="4" id="KW-1185">Reference proteome</keyword>
<dbReference type="GeneID" id="36373271"/>
<dbReference type="WormBase" id="SRAE_0000003600">
    <property type="protein sequence ID" value="SRP11324"/>
    <property type="gene ID" value="WBGene00255773"/>
</dbReference>
<dbReference type="OrthoDB" id="5863778at2759"/>
<name>A0A090L087_STRRB</name>
<gene>
    <name evidence="3 5 6" type="ORF">SRAE_0000003600</name>
</gene>
<dbReference type="RefSeq" id="XP_024500113.1">
    <property type="nucleotide sequence ID" value="XM_024645873.1"/>
</dbReference>
<dbReference type="InterPro" id="IPR003582">
    <property type="entry name" value="ShKT_dom"/>
</dbReference>